<sequence length="309" mass="34528">MAPSTFAVAVLMLMLPASARRNKDDSFAMEALISEARDPEKDLEFWLTTCGASLGYLQRLHGVLSNTMNFDKGAALPLAFEYAKKQLDPDQLIAMYTVLRDKLRLSVEEARSRAPELLEKDASPTQLSDLYTEMTAGASWLSWLVKSPKEAQGLAMESAAAGCEPDKFKSAYQANHDKKTAAEEAIRASFDMQAYRYADDGRYYTASQFADYYKSGGDWVAKWTNSPVAQKVAEDGKAYSASQFKEFFKEGWLSKWNAATWATQRRITEPDGGVYTLDEFASYFFPESEWKWAESPVALCKECTAASHA</sequence>
<feature type="chain" id="PRO_5032727217" evidence="1">
    <location>
        <begin position="20"/>
        <end position="309"/>
    </location>
</feature>
<evidence type="ECO:0000256" key="1">
    <source>
        <dbReference type="SAM" id="SignalP"/>
    </source>
</evidence>
<dbReference type="OrthoDB" id="420660at2759"/>
<proteinExistence type="predicted"/>
<keyword evidence="1" id="KW-0732">Signal</keyword>
<gene>
    <name evidence="2" type="ORF">SNEC2469_LOCUS1569</name>
</gene>
<comment type="caution">
    <text evidence="2">The sequence shown here is derived from an EMBL/GenBank/DDBJ whole genome shotgun (WGS) entry which is preliminary data.</text>
</comment>
<keyword evidence="3" id="KW-1185">Reference proteome</keyword>
<evidence type="ECO:0000313" key="2">
    <source>
        <dbReference type="EMBL" id="CAE7201299.1"/>
    </source>
</evidence>
<name>A0A812JHC3_9DINO</name>
<dbReference type="AlphaFoldDB" id="A0A812JHC3"/>
<feature type="signal peptide" evidence="1">
    <location>
        <begin position="1"/>
        <end position="19"/>
    </location>
</feature>
<dbReference type="Proteomes" id="UP000601435">
    <property type="component" value="Unassembled WGS sequence"/>
</dbReference>
<evidence type="ECO:0000313" key="3">
    <source>
        <dbReference type="Proteomes" id="UP000601435"/>
    </source>
</evidence>
<dbReference type="EMBL" id="CAJNJA010005905">
    <property type="protein sequence ID" value="CAE7201299.1"/>
    <property type="molecule type" value="Genomic_DNA"/>
</dbReference>
<organism evidence="2 3">
    <name type="scientific">Symbiodinium necroappetens</name>
    <dbReference type="NCBI Taxonomy" id="1628268"/>
    <lineage>
        <taxon>Eukaryota</taxon>
        <taxon>Sar</taxon>
        <taxon>Alveolata</taxon>
        <taxon>Dinophyceae</taxon>
        <taxon>Suessiales</taxon>
        <taxon>Symbiodiniaceae</taxon>
        <taxon>Symbiodinium</taxon>
    </lineage>
</organism>
<protein>
    <submittedName>
        <fullName evidence="2">Uncharacterized protein</fullName>
    </submittedName>
</protein>
<accession>A0A812JHC3</accession>
<reference evidence="2" key="1">
    <citation type="submission" date="2021-02" db="EMBL/GenBank/DDBJ databases">
        <authorList>
            <person name="Dougan E. K."/>
            <person name="Rhodes N."/>
            <person name="Thang M."/>
            <person name="Chan C."/>
        </authorList>
    </citation>
    <scope>NUCLEOTIDE SEQUENCE</scope>
</reference>